<keyword evidence="2" id="KW-1185">Reference proteome</keyword>
<dbReference type="EMBL" id="JBIGHY010000003">
    <property type="protein sequence ID" value="MFG6414565.1"/>
    <property type="molecule type" value="Genomic_DNA"/>
</dbReference>
<comment type="caution">
    <text evidence="1">The sequence shown here is derived from an EMBL/GenBank/DDBJ whole genome shotgun (WGS) entry which is preliminary data.</text>
</comment>
<organism evidence="1 2">
    <name type="scientific">Pelomonas dachongensis</name>
    <dbReference type="NCBI Taxonomy" id="3299029"/>
    <lineage>
        <taxon>Bacteria</taxon>
        <taxon>Pseudomonadati</taxon>
        <taxon>Pseudomonadota</taxon>
        <taxon>Betaproteobacteria</taxon>
        <taxon>Burkholderiales</taxon>
        <taxon>Sphaerotilaceae</taxon>
        <taxon>Roseateles</taxon>
    </lineage>
</organism>
<dbReference type="Proteomes" id="UP001606300">
    <property type="component" value="Unassembled WGS sequence"/>
</dbReference>
<proteinExistence type="predicted"/>
<gene>
    <name evidence="1" type="ORF">ACG02S_11730</name>
</gene>
<name>A0ABW7EMC6_9BURK</name>
<evidence type="ECO:0000313" key="2">
    <source>
        <dbReference type="Proteomes" id="UP001606300"/>
    </source>
</evidence>
<reference evidence="1 2" key="1">
    <citation type="submission" date="2024-09" db="EMBL/GenBank/DDBJ databases">
        <title>Novel species of the genus Pelomonas and Roseateles isolated from streams.</title>
        <authorList>
            <person name="Lu H."/>
        </authorList>
    </citation>
    <scope>NUCLEOTIDE SEQUENCE [LARGE SCALE GENOMIC DNA]</scope>
    <source>
        <strain evidence="1 2">DC23W</strain>
    </source>
</reference>
<dbReference type="RefSeq" id="WP_394470636.1">
    <property type="nucleotide sequence ID" value="NZ_JBIGHY010000003.1"/>
</dbReference>
<sequence length="102" mass="11498">MRNIQVIDGADNAMYDIFAATEDEFALIFPAGQDVAFIDEVIARTPVAALDHAFAAIWQRRVAKAEAKGIHGILFYEMPQKKQYYPTRRDEAAINPDGTRLR</sequence>
<accession>A0ABW7EMC6</accession>
<protein>
    <submittedName>
        <fullName evidence="1">Uncharacterized protein</fullName>
    </submittedName>
</protein>
<evidence type="ECO:0000313" key="1">
    <source>
        <dbReference type="EMBL" id="MFG6414565.1"/>
    </source>
</evidence>